<evidence type="ECO:0000256" key="1">
    <source>
        <dbReference type="ARBA" id="ARBA00001946"/>
    </source>
</evidence>
<dbReference type="Gene3D" id="3.30.470.20">
    <property type="entry name" value="ATP-grasp fold, B domain"/>
    <property type="match status" value="1"/>
</dbReference>
<evidence type="ECO:0000259" key="11">
    <source>
        <dbReference type="Pfam" id="PF05770"/>
    </source>
</evidence>
<dbReference type="Pfam" id="PF05770">
    <property type="entry name" value="Ins134_P3_kin"/>
    <property type="match status" value="1"/>
</dbReference>
<keyword evidence="10" id="KW-0460">Magnesium</keyword>
<evidence type="ECO:0000256" key="10">
    <source>
        <dbReference type="ARBA" id="ARBA00022842"/>
    </source>
</evidence>
<dbReference type="GO" id="GO:0052726">
    <property type="term" value="F:inositol-1,3,4-trisphosphate 5-kinase activity"/>
    <property type="evidence" value="ECO:0007669"/>
    <property type="project" value="InterPro"/>
</dbReference>
<dbReference type="PANTHER" id="PTHR14217:SF1">
    <property type="entry name" value="INOSITOL-TETRAKISPHOSPHATE 1-KINASE"/>
    <property type="match status" value="1"/>
</dbReference>
<dbReference type="InterPro" id="IPR040464">
    <property type="entry name" value="InsP(3)kin_ATP-grasp"/>
</dbReference>
<dbReference type="GO" id="GO:0005524">
    <property type="term" value="F:ATP binding"/>
    <property type="evidence" value="ECO:0007669"/>
    <property type="project" value="UniProtKB-KW"/>
</dbReference>
<evidence type="ECO:0000313" key="12">
    <source>
        <dbReference type="EMBL" id="QDZ18610.1"/>
    </source>
</evidence>
<keyword evidence="8 12" id="KW-0418">Kinase</keyword>
<dbReference type="OrthoDB" id="25308at2759"/>
<evidence type="ECO:0000313" key="13">
    <source>
        <dbReference type="Proteomes" id="UP000316726"/>
    </source>
</evidence>
<accession>A0A5B8MGY0</accession>
<organism evidence="12 13">
    <name type="scientific">Chloropicon primus</name>
    <dbReference type="NCBI Taxonomy" id="1764295"/>
    <lineage>
        <taxon>Eukaryota</taxon>
        <taxon>Viridiplantae</taxon>
        <taxon>Chlorophyta</taxon>
        <taxon>Chloropicophyceae</taxon>
        <taxon>Chloropicales</taxon>
        <taxon>Chloropicaceae</taxon>
        <taxon>Chloropicon</taxon>
    </lineage>
</organism>
<evidence type="ECO:0000256" key="9">
    <source>
        <dbReference type="ARBA" id="ARBA00022840"/>
    </source>
</evidence>
<feature type="domain" description="Inositol 1,3,4-trisphosphate 5/6-kinase ATP-grasp" evidence="11">
    <location>
        <begin position="294"/>
        <end position="461"/>
    </location>
</feature>
<evidence type="ECO:0000256" key="7">
    <source>
        <dbReference type="ARBA" id="ARBA00022741"/>
    </source>
</evidence>
<evidence type="ECO:0000256" key="6">
    <source>
        <dbReference type="ARBA" id="ARBA00022723"/>
    </source>
</evidence>
<dbReference type="InterPro" id="IPR008656">
    <property type="entry name" value="Inositol_tetrakis-P_1-kinase"/>
</dbReference>
<proteinExistence type="inferred from homology"/>
<dbReference type="GO" id="GO:0000287">
    <property type="term" value="F:magnesium ion binding"/>
    <property type="evidence" value="ECO:0007669"/>
    <property type="project" value="InterPro"/>
</dbReference>
<dbReference type="STRING" id="1764295.A0A5B8MGY0"/>
<protein>
    <recommendedName>
        <fullName evidence="4">inositol-1,3,4-trisphosphate 5/6-kinase</fullName>
        <ecNumber evidence="4">2.7.1.159</ecNumber>
    </recommendedName>
</protein>
<keyword evidence="9" id="KW-0067">ATP-binding</keyword>
<dbReference type="Proteomes" id="UP000316726">
    <property type="component" value="Chromosome 2"/>
</dbReference>
<name>A0A5B8MGY0_9CHLO</name>
<keyword evidence="5" id="KW-0808">Transferase</keyword>
<dbReference type="PANTHER" id="PTHR14217">
    <property type="entry name" value="INOSITOL-TETRAKISPHOSPHATE 1-KINASE"/>
    <property type="match status" value="1"/>
</dbReference>
<gene>
    <name evidence="12" type="ORF">A3770_02p11280</name>
</gene>
<comment type="subunit">
    <text evidence="3">Monomer.</text>
</comment>
<dbReference type="SUPFAM" id="SSF56059">
    <property type="entry name" value="Glutathione synthetase ATP-binding domain-like"/>
    <property type="match status" value="1"/>
</dbReference>
<evidence type="ECO:0000256" key="8">
    <source>
        <dbReference type="ARBA" id="ARBA00022777"/>
    </source>
</evidence>
<evidence type="ECO:0000256" key="2">
    <source>
        <dbReference type="ARBA" id="ARBA00009601"/>
    </source>
</evidence>
<evidence type="ECO:0000256" key="4">
    <source>
        <dbReference type="ARBA" id="ARBA00012017"/>
    </source>
</evidence>
<evidence type="ECO:0000256" key="5">
    <source>
        <dbReference type="ARBA" id="ARBA00022679"/>
    </source>
</evidence>
<sequence length="469" mass="51079">MGDLAVVFQVEALDKLWRGNAGQVSMLAEVIANQGIRAWFVAYGRTDKEIRKARGLVKSNQLLIITERTAKVALLYALSSSGALNSAGGRRALLFCDSRDDAMRSAAGRMNVELIACTPGNAGGLSSPTSLLQRIFSSYLKSREEGGSRDGAERVVVVGYIMRPSRESSLSRQGLLHLKAINGVSFVPVDHATPFDLQQRRCKFDLLMHKASDWIVLGSSGLDVTVSLPSVFDSLAGAKIPWLDSIERTSALWSRTEMHKLLMGLGDPDLGLSDRLIVPATIPFGGAGRDFKGKVPLIVKSNAACGVSFSHKMIIVRTEEPVDLDPALESCYNEYRDLVVQDYIDHDGHETKVYCIGDAIHVSKRRLGTLDKGEDPGPITVFDSLEAKSRSPGDPGGGYYPVSEEDRAILCECGKWLRNKLGVHLFGFDALKARGSGKIAIIDVNYFPSFKGIPEARSDLHRVITSQLS</sequence>
<keyword evidence="6" id="KW-0479">Metal-binding</keyword>
<dbReference type="AlphaFoldDB" id="A0A5B8MGY0"/>
<comment type="cofactor">
    <cofactor evidence="1">
        <name>Mg(2+)</name>
        <dbReference type="ChEBI" id="CHEBI:18420"/>
    </cofactor>
</comment>
<dbReference type="GO" id="GO:0005737">
    <property type="term" value="C:cytoplasm"/>
    <property type="evidence" value="ECO:0007669"/>
    <property type="project" value="TreeGrafter"/>
</dbReference>
<dbReference type="Gene3D" id="3.40.50.11370">
    <property type="match status" value="1"/>
</dbReference>
<comment type="similarity">
    <text evidence="2">Belongs to the ITPK1 family.</text>
</comment>
<dbReference type="GO" id="GO:0032957">
    <property type="term" value="P:inositol trisphosphate metabolic process"/>
    <property type="evidence" value="ECO:0007669"/>
    <property type="project" value="InterPro"/>
</dbReference>
<dbReference type="GO" id="GO:0047325">
    <property type="term" value="F:inositol-3,4,5,6-tetrakisphosphate 1-kinase activity"/>
    <property type="evidence" value="ECO:0007669"/>
    <property type="project" value="InterPro"/>
</dbReference>
<evidence type="ECO:0000256" key="3">
    <source>
        <dbReference type="ARBA" id="ARBA00011245"/>
    </source>
</evidence>
<dbReference type="EC" id="2.7.1.159" evidence="4"/>
<keyword evidence="7" id="KW-0547">Nucleotide-binding</keyword>
<reference evidence="12 13" key="1">
    <citation type="submission" date="2018-07" db="EMBL/GenBank/DDBJ databases">
        <title>The complete nuclear genome of the prasinophyte Chloropicon primus (CCMP1205).</title>
        <authorList>
            <person name="Pombert J.-F."/>
            <person name="Otis C."/>
            <person name="Turmel M."/>
            <person name="Lemieux C."/>
        </authorList>
    </citation>
    <scope>NUCLEOTIDE SEQUENCE [LARGE SCALE GENOMIC DNA]</scope>
    <source>
        <strain evidence="12 13">CCMP1205</strain>
    </source>
</reference>
<dbReference type="EMBL" id="CP031035">
    <property type="protein sequence ID" value="QDZ18610.1"/>
    <property type="molecule type" value="Genomic_DNA"/>
</dbReference>
<dbReference type="GO" id="GO:0052725">
    <property type="term" value="F:inositol-1,3,4-trisphosphate 6-kinase activity"/>
    <property type="evidence" value="ECO:0007669"/>
    <property type="project" value="InterPro"/>
</dbReference>
<keyword evidence="13" id="KW-1185">Reference proteome</keyword>